<keyword evidence="4" id="KW-1185">Reference proteome</keyword>
<dbReference type="AlphaFoldDB" id="A0A840R114"/>
<evidence type="ECO:0000256" key="2">
    <source>
        <dbReference type="SAM" id="SignalP"/>
    </source>
</evidence>
<organism evidence="3 4">
    <name type="scientific">Zhongshania antarctica</name>
    <dbReference type="NCBI Taxonomy" id="641702"/>
    <lineage>
        <taxon>Bacteria</taxon>
        <taxon>Pseudomonadati</taxon>
        <taxon>Pseudomonadota</taxon>
        <taxon>Gammaproteobacteria</taxon>
        <taxon>Cellvibrionales</taxon>
        <taxon>Spongiibacteraceae</taxon>
        <taxon>Zhongshania</taxon>
    </lineage>
</organism>
<evidence type="ECO:0000256" key="1">
    <source>
        <dbReference type="SAM" id="MobiDB-lite"/>
    </source>
</evidence>
<feature type="chain" id="PRO_5032457431" evidence="2">
    <location>
        <begin position="27"/>
        <end position="126"/>
    </location>
</feature>
<keyword evidence="2" id="KW-0732">Signal</keyword>
<evidence type="ECO:0000313" key="3">
    <source>
        <dbReference type="EMBL" id="MBB5186427.1"/>
    </source>
</evidence>
<sequence>MTHRRTKHIQIILLLLSLLAQSFAYAYAPCPEPMDMTSSSALMMPADHRSMNMVHATTTQTLSDTSHNCCDTQQSDCPKSSCATAALLTNSNVIGIHSTSLTHAQFSLRHPKPAPRPSLYRPPIYS</sequence>
<evidence type="ECO:0000313" key="4">
    <source>
        <dbReference type="Proteomes" id="UP000536640"/>
    </source>
</evidence>
<protein>
    <submittedName>
        <fullName evidence="3">Uncharacterized protein</fullName>
    </submittedName>
</protein>
<accession>A0A840R114</accession>
<dbReference type="EMBL" id="JACHHW010000002">
    <property type="protein sequence ID" value="MBB5186427.1"/>
    <property type="molecule type" value="Genomic_DNA"/>
</dbReference>
<dbReference type="Proteomes" id="UP000536640">
    <property type="component" value="Unassembled WGS sequence"/>
</dbReference>
<reference evidence="3 4" key="1">
    <citation type="submission" date="2020-08" db="EMBL/GenBank/DDBJ databases">
        <title>Genomic Encyclopedia of Type Strains, Phase IV (KMG-IV): sequencing the most valuable type-strain genomes for metagenomic binning, comparative biology and taxonomic classification.</title>
        <authorList>
            <person name="Goeker M."/>
        </authorList>
    </citation>
    <scope>NUCLEOTIDE SEQUENCE [LARGE SCALE GENOMIC DNA]</scope>
    <source>
        <strain evidence="3 4">DSM 25701</strain>
    </source>
</reference>
<dbReference type="RefSeq" id="WP_184461225.1">
    <property type="nucleotide sequence ID" value="NZ_JACHHW010000002.1"/>
</dbReference>
<name>A0A840R114_9GAMM</name>
<feature type="signal peptide" evidence="2">
    <location>
        <begin position="1"/>
        <end position="26"/>
    </location>
</feature>
<proteinExistence type="predicted"/>
<gene>
    <name evidence="3" type="ORF">HNQ57_000688</name>
</gene>
<comment type="caution">
    <text evidence="3">The sequence shown here is derived from an EMBL/GenBank/DDBJ whole genome shotgun (WGS) entry which is preliminary data.</text>
</comment>
<feature type="region of interest" description="Disordered" evidence="1">
    <location>
        <begin position="107"/>
        <end position="126"/>
    </location>
</feature>